<evidence type="ECO:0000256" key="5">
    <source>
        <dbReference type="ARBA" id="ARBA00023237"/>
    </source>
</evidence>
<dbReference type="PROSITE" id="PS51257">
    <property type="entry name" value="PROKAR_LIPOPROTEIN"/>
    <property type="match status" value="1"/>
</dbReference>
<dbReference type="Proteomes" id="UP000297549">
    <property type="component" value="Unassembled WGS sequence"/>
</dbReference>
<evidence type="ECO:0000259" key="6">
    <source>
        <dbReference type="Pfam" id="PF07980"/>
    </source>
</evidence>
<evidence type="ECO:0000313" key="9">
    <source>
        <dbReference type="Proteomes" id="UP000297549"/>
    </source>
</evidence>
<accession>A0A4Z0Q103</accession>
<dbReference type="Pfam" id="PF07980">
    <property type="entry name" value="SusD_RagB"/>
    <property type="match status" value="1"/>
</dbReference>
<proteinExistence type="inferred from homology"/>
<dbReference type="InterPro" id="IPR011990">
    <property type="entry name" value="TPR-like_helical_dom_sf"/>
</dbReference>
<keyword evidence="4" id="KW-0472">Membrane</keyword>
<keyword evidence="9" id="KW-1185">Reference proteome</keyword>
<dbReference type="SUPFAM" id="SSF48452">
    <property type="entry name" value="TPR-like"/>
    <property type="match status" value="1"/>
</dbReference>
<comment type="subcellular location">
    <subcellularLocation>
        <location evidence="1">Cell outer membrane</location>
    </subcellularLocation>
</comment>
<evidence type="ECO:0000256" key="2">
    <source>
        <dbReference type="ARBA" id="ARBA00006275"/>
    </source>
</evidence>
<dbReference type="Gene3D" id="1.25.40.390">
    <property type="match status" value="1"/>
</dbReference>
<evidence type="ECO:0000256" key="1">
    <source>
        <dbReference type="ARBA" id="ARBA00004442"/>
    </source>
</evidence>
<dbReference type="OrthoDB" id="9792139at2"/>
<gene>
    <name evidence="8" type="ORF">E5K00_19580</name>
</gene>
<evidence type="ECO:0000256" key="3">
    <source>
        <dbReference type="ARBA" id="ARBA00022729"/>
    </source>
</evidence>
<reference evidence="8 9" key="1">
    <citation type="submission" date="2019-04" db="EMBL/GenBank/DDBJ databases">
        <authorList>
            <person name="Feng G."/>
            <person name="Zhang J."/>
            <person name="Zhu H."/>
        </authorList>
    </citation>
    <scope>NUCLEOTIDE SEQUENCE [LARGE SCALE GENOMIC DNA]</scope>
    <source>
        <strain evidence="8 9">JCM 31653</strain>
    </source>
</reference>
<organism evidence="8 9">
    <name type="scientific">Hymenobacter aquaticus</name>
    <dbReference type="NCBI Taxonomy" id="1867101"/>
    <lineage>
        <taxon>Bacteria</taxon>
        <taxon>Pseudomonadati</taxon>
        <taxon>Bacteroidota</taxon>
        <taxon>Cytophagia</taxon>
        <taxon>Cytophagales</taxon>
        <taxon>Hymenobacteraceae</taxon>
        <taxon>Hymenobacter</taxon>
    </lineage>
</organism>
<feature type="domain" description="SusD-like N-terminal" evidence="7">
    <location>
        <begin position="98"/>
        <end position="222"/>
    </location>
</feature>
<keyword evidence="5" id="KW-0998">Cell outer membrane</keyword>
<evidence type="ECO:0000259" key="7">
    <source>
        <dbReference type="Pfam" id="PF14322"/>
    </source>
</evidence>
<sequence>MKFSKKIYSLLVASALVGLTSSCEKQLEEYNPSGLTPDAVYTTPAGFDNLVNAAYSYTRWWYGKEDGYSMSEMGTDLWLRGAGDVNPDLTDYTTLQSSSRAVESLWSKLYIGINVCNAGIARVGQSGMSDALKKTREGELRFLRAFYYWHIVESWGSVHFTTEETLGAVKTANRTPVDVFYKQIFDDLAVAVANLPNAPLVATEYGRVTKPAAEAFLAKMYLTRGDNQKAAELAQKVISSYGFSLQPSYASLWNMSNLENKEIVWAVNYSRDLTLNDRVDTNLYPDGHSRGGNNGHLMWMMKYDDQPGMTRDIANGRPFNRFMPTKFLLSLFDETKDSRYAASFRTVWLANTAVTTGTKPLAVGDTAILATKKVVSTAVRNTKKYRVYDVNDIYNTNGTGKNRLQYVCLRKFDDPTRPTIQEEQSSRDAYVIRLADVYLMAAEANFNLGKTDDAVKQINAVRERAALPGKVADMRITAADLSLDFILDERARELAGEQLRWFDLKRTNKLVERVRKNNPEAGASIQDYHKVRPIPQRQLDAVTNKTEFIQNPTYR</sequence>
<dbReference type="EMBL" id="SRLC01000002">
    <property type="protein sequence ID" value="TGE22442.1"/>
    <property type="molecule type" value="Genomic_DNA"/>
</dbReference>
<comment type="similarity">
    <text evidence="2">Belongs to the SusD family.</text>
</comment>
<dbReference type="Pfam" id="PF14322">
    <property type="entry name" value="SusD-like_3"/>
    <property type="match status" value="1"/>
</dbReference>
<name>A0A4Z0Q103_9BACT</name>
<protein>
    <submittedName>
        <fullName evidence="8">RagB/SusD family nutrient uptake outer membrane protein</fullName>
    </submittedName>
</protein>
<dbReference type="GO" id="GO:0009279">
    <property type="term" value="C:cell outer membrane"/>
    <property type="evidence" value="ECO:0007669"/>
    <property type="project" value="UniProtKB-SubCell"/>
</dbReference>
<dbReference type="AlphaFoldDB" id="A0A4Z0Q103"/>
<evidence type="ECO:0000256" key="4">
    <source>
        <dbReference type="ARBA" id="ARBA00023136"/>
    </source>
</evidence>
<feature type="domain" description="RagB/SusD" evidence="6">
    <location>
        <begin position="261"/>
        <end position="554"/>
    </location>
</feature>
<evidence type="ECO:0000313" key="8">
    <source>
        <dbReference type="EMBL" id="TGE22442.1"/>
    </source>
</evidence>
<dbReference type="RefSeq" id="WP_135464957.1">
    <property type="nucleotide sequence ID" value="NZ_SRLC01000002.1"/>
</dbReference>
<comment type="caution">
    <text evidence="8">The sequence shown here is derived from an EMBL/GenBank/DDBJ whole genome shotgun (WGS) entry which is preliminary data.</text>
</comment>
<dbReference type="InterPro" id="IPR033985">
    <property type="entry name" value="SusD-like_N"/>
</dbReference>
<dbReference type="InterPro" id="IPR012944">
    <property type="entry name" value="SusD_RagB_dom"/>
</dbReference>
<keyword evidence="3" id="KW-0732">Signal</keyword>